<dbReference type="PANTHER" id="PTHR48021:SF1">
    <property type="entry name" value="GH07001P-RELATED"/>
    <property type="match status" value="1"/>
</dbReference>
<reference evidence="6" key="2">
    <citation type="submission" date="2023-05" db="EMBL/GenBank/DDBJ databases">
        <authorList>
            <person name="Fouks B."/>
        </authorList>
    </citation>
    <scope>NUCLEOTIDE SEQUENCE</scope>
    <source>
        <strain evidence="6">Stay&amp;Tobe</strain>
        <tissue evidence="6">Testes</tissue>
    </source>
</reference>
<keyword evidence="4 5" id="KW-0472">Membrane</keyword>
<dbReference type="EMBL" id="JASPKZ010002710">
    <property type="protein sequence ID" value="KAJ9594870.1"/>
    <property type="molecule type" value="Genomic_DNA"/>
</dbReference>
<evidence type="ECO:0000256" key="4">
    <source>
        <dbReference type="ARBA" id="ARBA00023136"/>
    </source>
</evidence>
<dbReference type="Gene3D" id="1.20.1250.20">
    <property type="entry name" value="MFS general substrate transporter like domains"/>
    <property type="match status" value="1"/>
</dbReference>
<dbReference type="Pfam" id="PF00083">
    <property type="entry name" value="Sugar_tr"/>
    <property type="match status" value="1"/>
</dbReference>
<reference evidence="6" key="1">
    <citation type="journal article" date="2023" name="IScience">
        <title>Live-bearing cockroach genome reveals convergent evolutionary mechanisms linked to viviparity in insects and beyond.</title>
        <authorList>
            <person name="Fouks B."/>
            <person name="Harrison M.C."/>
            <person name="Mikhailova A.A."/>
            <person name="Marchal E."/>
            <person name="English S."/>
            <person name="Carruthers M."/>
            <person name="Jennings E.C."/>
            <person name="Chiamaka E.L."/>
            <person name="Frigard R.A."/>
            <person name="Pippel M."/>
            <person name="Attardo G.M."/>
            <person name="Benoit J.B."/>
            <person name="Bornberg-Bauer E."/>
            <person name="Tobe S.S."/>
        </authorList>
    </citation>
    <scope>NUCLEOTIDE SEQUENCE</scope>
    <source>
        <strain evidence="6">Stay&amp;Tobe</strain>
    </source>
</reference>
<evidence type="ECO:0000256" key="3">
    <source>
        <dbReference type="ARBA" id="ARBA00022989"/>
    </source>
</evidence>
<feature type="transmembrane region" description="Helical" evidence="5">
    <location>
        <begin position="421"/>
        <end position="440"/>
    </location>
</feature>
<feature type="transmembrane region" description="Helical" evidence="5">
    <location>
        <begin position="346"/>
        <end position="369"/>
    </location>
</feature>
<dbReference type="Proteomes" id="UP001233999">
    <property type="component" value="Unassembled WGS sequence"/>
</dbReference>
<feature type="transmembrane region" description="Helical" evidence="5">
    <location>
        <begin position="250"/>
        <end position="273"/>
    </location>
</feature>
<name>A0AAD8AA37_DIPPU</name>
<evidence type="ECO:0008006" key="8">
    <source>
        <dbReference type="Google" id="ProtNLM"/>
    </source>
</evidence>
<evidence type="ECO:0000313" key="6">
    <source>
        <dbReference type="EMBL" id="KAJ9594870.1"/>
    </source>
</evidence>
<keyword evidence="3 5" id="KW-1133">Transmembrane helix</keyword>
<dbReference type="GO" id="GO:0016020">
    <property type="term" value="C:membrane"/>
    <property type="evidence" value="ECO:0007669"/>
    <property type="project" value="UniProtKB-SubCell"/>
</dbReference>
<dbReference type="GO" id="GO:0022857">
    <property type="term" value="F:transmembrane transporter activity"/>
    <property type="evidence" value="ECO:0007669"/>
    <property type="project" value="InterPro"/>
</dbReference>
<feature type="transmembrane region" description="Helical" evidence="5">
    <location>
        <begin position="142"/>
        <end position="165"/>
    </location>
</feature>
<dbReference type="PANTHER" id="PTHR48021">
    <property type="match status" value="1"/>
</dbReference>
<comment type="subcellular location">
    <subcellularLocation>
        <location evidence="1">Membrane</location>
    </subcellularLocation>
</comment>
<sequence>MDDCNIYLLFKEIRLVMLGLVVLTSASSFATSLATQHCHQLISRLNTGPWCCQFKKWLDLCLPAGIVSGCLMSWLPLRFLGRRATLQLVVAPLLCAGCCLSFMFQHVMLPALLLAVWLQGMAAGVNFTAVPVYVLETMTRPALPLIISTQTSVALGTLLACVLALTSHTTYLPLLPAAIIATSSFCLCFVMESPRWLLLFGKKIEQAKSSLYILHKCNEPDYNVCKALVNYRKQEQEFCERITNLQTIKIYTRALSVSMFLMTIPCVTGVHAYRFYADWVYRHSSVQAVLQTYEQVIGVAIATTVVSVTGGIRSQYVTLIVSVSTMSLVLGATGLCLFSIEQTENWIWAVPWLPLALHWMFQIAFWSGIGSQTFVVAFESVPPPIRPSVFSLSGGLHWLLQAMSQKFLVFMLDIVQPFGTFFFHAGVSTVVLVLIVFVVIPTIKHDTTCNQIEKQVQDISTDK</sequence>
<keyword evidence="2 5" id="KW-0812">Transmembrane</keyword>
<feature type="transmembrane region" description="Helical" evidence="5">
    <location>
        <begin position="171"/>
        <end position="190"/>
    </location>
</feature>
<protein>
    <recommendedName>
        <fullName evidence="8">Major facilitator superfamily (MFS) profile domain-containing protein</fullName>
    </recommendedName>
</protein>
<feature type="transmembrane region" description="Helical" evidence="5">
    <location>
        <begin position="15"/>
        <end position="37"/>
    </location>
</feature>
<organism evidence="6 7">
    <name type="scientific">Diploptera punctata</name>
    <name type="common">Pacific beetle cockroach</name>
    <dbReference type="NCBI Taxonomy" id="6984"/>
    <lineage>
        <taxon>Eukaryota</taxon>
        <taxon>Metazoa</taxon>
        <taxon>Ecdysozoa</taxon>
        <taxon>Arthropoda</taxon>
        <taxon>Hexapoda</taxon>
        <taxon>Insecta</taxon>
        <taxon>Pterygota</taxon>
        <taxon>Neoptera</taxon>
        <taxon>Polyneoptera</taxon>
        <taxon>Dictyoptera</taxon>
        <taxon>Blattodea</taxon>
        <taxon>Blaberoidea</taxon>
        <taxon>Blaberidae</taxon>
        <taxon>Diplopterinae</taxon>
        <taxon>Diploptera</taxon>
    </lineage>
</organism>
<feature type="transmembrane region" description="Helical" evidence="5">
    <location>
        <begin position="57"/>
        <end position="77"/>
    </location>
</feature>
<evidence type="ECO:0000256" key="5">
    <source>
        <dbReference type="SAM" id="Phobius"/>
    </source>
</evidence>
<gene>
    <name evidence="6" type="ORF">L9F63_013831</name>
</gene>
<feature type="transmembrane region" description="Helical" evidence="5">
    <location>
        <begin position="84"/>
        <end position="105"/>
    </location>
</feature>
<keyword evidence="7" id="KW-1185">Reference proteome</keyword>
<proteinExistence type="predicted"/>
<evidence type="ECO:0000313" key="7">
    <source>
        <dbReference type="Proteomes" id="UP001233999"/>
    </source>
</evidence>
<dbReference type="InterPro" id="IPR036259">
    <property type="entry name" value="MFS_trans_sf"/>
</dbReference>
<dbReference type="InterPro" id="IPR050549">
    <property type="entry name" value="MFS_Trehalose_Transporter"/>
</dbReference>
<dbReference type="InterPro" id="IPR005828">
    <property type="entry name" value="MFS_sugar_transport-like"/>
</dbReference>
<feature type="transmembrane region" description="Helical" evidence="5">
    <location>
        <begin position="111"/>
        <end position="135"/>
    </location>
</feature>
<evidence type="ECO:0000256" key="1">
    <source>
        <dbReference type="ARBA" id="ARBA00004370"/>
    </source>
</evidence>
<accession>A0AAD8AA37</accession>
<comment type="caution">
    <text evidence="6">The sequence shown here is derived from an EMBL/GenBank/DDBJ whole genome shotgun (WGS) entry which is preliminary data.</text>
</comment>
<dbReference type="SUPFAM" id="SSF103473">
    <property type="entry name" value="MFS general substrate transporter"/>
    <property type="match status" value="1"/>
</dbReference>
<feature type="transmembrane region" description="Helical" evidence="5">
    <location>
        <begin position="319"/>
        <end position="340"/>
    </location>
</feature>
<evidence type="ECO:0000256" key="2">
    <source>
        <dbReference type="ARBA" id="ARBA00022692"/>
    </source>
</evidence>
<dbReference type="AlphaFoldDB" id="A0AAD8AA37"/>